<keyword evidence="2" id="KW-1185">Reference proteome</keyword>
<proteinExistence type="predicted"/>
<evidence type="ECO:0008006" key="3">
    <source>
        <dbReference type="Google" id="ProtNLM"/>
    </source>
</evidence>
<evidence type="ECO:0000313" key="1">
    <source>
        <dbReference type="EMBL" id="RCH89384.1"/>
    </source>
</evidence>
<dbReference type="EMBL" id="PJQL01001298">
    <property type="protein sequence ID" value="RCH89384.1"/>
    <property type="molecule type" value="Genomic_DNA"/>
</dbReference>
<dbReference type="AlphaFoldDB" id="A0A367JHG8"/>
<reference evidence="1 2" key="1">
    <citation type="journal article" date="2018" name="G3 (Bethesda)">
        <title>Phylogenetic and Phylogenomic Definition of Rhizopus Species.</title>
        <authorList>
            <person name="Gryganskyi A.P."/>
            <person name="Golan J."/>
            <person name="Dolatabadi S."/>
            <person name="Mondo S."/>
            <person name="Robb S."/>
            <person name="Idnurm A."/>
            <person name="Muszewska A."/>
            <person name="Steczkiewicz K."/>
            <person name="Masonjones S."/>
            <person name="Liao H.L."/>
            <person name="Gajdeczka M.T."/>
            <person name="Anike F."/>
            <person name="Vuek A."/>
            <person name="Anishchenko I.M."/>
            <person name="Voigt K."/>
            <person name="de Hoog G.S."/>
            <person name="Smith M.E."/>
            <person name="Heitman J."/>
            <person name="Vilgalys R."/>
            <person name="Stajich J.E."/>
        </authorList>
    </citation>
    <scope>NUCLEOTIDE SEQUENCE [LARGE SCALE GENOMIC DNA]</scope>
    <source>
        <strain evidence="1 2">CBS 357.93</strain>
    </source>
</reference>
<name>A0A367JHG8_RHIAZ</name>
<sequence>MNRRLEPEARKEIVGLIQSGAKNSMINNFMNDKGHAGGWITAENSGHFTWFLKKLKDVVFDETNGVMPKVLVIYSDVGLTGSCEDGFPEAKKPLCQVHLRRNFRAKLFTYFGKKDKYEPLEKALGYMMCSAFDNKTTGIKEAVTNDGLFEVAKDMYNKAALASSDPKKVMEYLDITQHKNALSEIVHNVSTFAMNVIKMELLHLELLKHTAHIIPQFEPIPLHMIPARWHLFPERTVSASAEATQCSLNQQDTNNIDVIRSEASKCFYEIEEKMAALKGLSQASTI</sequence>
<dbReference type="STRING" id="86630.A0A367JHG8"/>
<dbReference type="Proteomes" id="UP000252139">
    <property type="component" value="Unassembled WGS sequence"/>
</dbReference>
<accession>A0A367JHG8</accession>
<dbReference type="OrthoDB" id="2286942at2759"/>
<gene>
    <name evidence="1" type="ORF">CU097_009081</name>
</gene>
<organism evidence="1 2">
    <name type="scientific">Rhizopus azygosporus</name>
    <name type="common">Rhizopus microsporus var. azygosporus</name>
    <dbReference type="NCBI Taxonomy" id="86630"/>
    <lineage>
        <taxon>Eukaryota</taxon>
        <taxon>Fungi</taxon>
        <taxon>Fungi incertae sedis</taxon>
        <taxon>Mucoromycota</taxon>
        <taxon>Mucoromycotina</taxon>
        <taxon>Mucoromycetes</taxon>
        <taxon>Mucorales</taxon>
        <taxon>Mucorineae</taxon>
        <taxon>Rhizopodaceae</taxon>
        <taxon>Rhizopus</taxon>
    </lineage>
</organism>
<evidence type="ECO:0000313" key="2">
    <source>
        <dbReference type="Proteomes" id="UP000252139"/>
    </source>
</evidence>
<protein>
    <recommendedName>
        <fullName evidence="3">MULE transposase domain-containing protein</fullName>
    </recommendedName>
</protein>
<comment type="caution">
    <text evidence="1">The sequence shown here is derived from an EMBL/GenBank/DDBJ whole genome shotgun (WGS) entry which is preliminary data.</text>
</comment>